<dbReference type="EMBL" id="JTHE03000044">
    <property type="protein sequence ID" value="MCM1982690.1"/>
    <property type="molecule type" value="Genomic_DNA"/>
</dbReference>
<proteinExistence type="predicted"/>
<evidence type="ECO:0000256" key="1">
    <source>
        <dbReference type="ARBA" id="ARBA00001946"/>
    </source>
</evidence>
<dbReference type="PANTHER" id="PTHR33571:SF14">
    <property type="entry name" value="PROTEIN ADENYLYLTRANSFERASE MJ0435-RELATED"/>
    <property type="match status" value="1"/>
</dbReference>
<dbReference type="Pfam" id="PF18765">
    <property type="entry name" value="Polbeta"/>
    <property type="match status" value="1"/>
</dbReference>
<dbReference type="SUPFAM" id="SSF81301">
    <property type="entry name" value="Nucleotidyltransferase"/>
    <property type="match status" value="1"/>
</dbReference>
<feature type="domain" description="Polymerase beta nucleotidyltransferase" evidence="8">
    <location>
        <begin position="3"/>
        <end position="54"/>
    </location>
</feature>
<evidence type="ECO:0000256" key="6">
    <source>
        <dbReference type="ARBA" id="ARBA00022840"/>
    </source>
</evidence>
<keyword evidence="6" id="KW-0067">ATP-binding</keyword>
<protein>
    <submittedName>
        <fullName evidence="9">Nucleotidyltransferase domain-containing protein</fullName>
    </submittedName>
</protein>
<evidence type="ECO:0000256" key="4">
    <source>
        <dbReference type="ARBA" id="ARBA00022723"/>
    </source>
</evidence>
<reference evidence="9 10" key="1">
    <citation type="journal article" date="2015" name="Genome Announc.">
        <title>Draft Genome Sequence of Filamentous Marine Cyanobacterium Lyngbya confervoides Strain BDU141951.</title>
        <authorList>
            <person name="Chandrababunaidu M.M."/>
            <person name="Sen D."/>
            <person name="Tripathy S."/>
        </authorList>
    </citation>
    <scope>NUCLEOTIDE SEQUENCE [LARGE SCALE GENOMIC DNA]</scope>
    <source>
        <strain evidence="9 10">BDU141951</strain>
    </source>
</reference>
<evidence type="ECO:0000256" key="7">
    <source>
        <dbReference type="ARBA" id="ARBA00022842"/>
    </source>
</evidence>
<evidence type="ECO:0000313" key="9">
    <source>
        <dbReference type="EMBL" id="MCM1982690.1"/>
    </source>
</evidence>
<keyword evidence="3" id="KW-0548">Nucleotidyltransferase</keyword>
<comment type="cofactor">
    <cofactor evidence="1">
        <name>Mg(2+)</name>
        <dbReference type="ChEBI" id="CHEBI:18420"/>
    </cofactor>
</comment>
<gene>
    <name evidence="9" type="ORF">QQ91_0007620</name>
</gene>
<evidence type="ECO:0000259" key="8">
    <source>
        <dbReference type="Pfam" id="PF18765"/>
    </source>
</evidence>
<comment type="caution">
    <text evidence="9">The sequence shown here is derived from an EMBL/GenBank/DDBJ whole genome shotgun (WGS) entry which is preliminary data.</text>
</comment>
<dbReference type="InterPro" id="IPR043519">
    <property type="entry name" value="NT_sf"/>
</dbReference>
<dbReference type="RefSeq" id="WP_201277048.1">
    <property type="nucleotide sequence ID" value="NZ_JTHE03000044.1"/>
</dbReference>
<keyword evidence="4" id="KW-0479">Metal-binding</keyword>
<dbReference type="PANTHER" id="PTHR33571">
    <property type="entry name" value="SSL8005 PROTEIN"/>
    <property type="match status" value="1"/>
</dbReference>
<dbReference type="GO" id="GO:0016779">
    <property type="term" value="F:nucleotidyltransferase activity"/>
    <property type="evidence" value="ECO:0007669"/>
    <property type="project" value="UniProtKB-KW"/>
</dbReference>
<accession>A0ABD4T2W4</accession>
<dbReference type="GO" id="GO:0005524">
    <property type="term" value="F:ATP binding"/>
    <property type="evidence" value="ECO:0007669"/>
    <property type="project" value="UniProtKB-KW"/>
</dbReference>
<dbReference type="InterPro" id="IPR052038">
    <property type="entry name" value="Type-VII_TA_antitoxin"/>
</dbReference>
<dbReference type="AlphaFoldDB" id="A0ABD4T2W4"/>
<dbReference type="Gene3D" id="3.30.460.10">
    <property type="entry name" value="Beta Polymerase, domain 2"/>
    <property type="match status" value="1"/>
</dbReference>
<evidence type="ECO:0000256" key="5">
    <source>
        <dbReference type="ARBA" id="ARBA00022741"/>
    </source>
</evidence>
<dbReference type="GO" id="GO:0046872">
    <property type="term" value="F:metal ion binding"/>
    <property type="evidence" value="ECO:0007669"/>
    <property type="project" value="UniProtKB-KW"/>
</dbReference>
<evidence type="ECO:0000256" key="2">
    <source>
        <dbReference type="ARBA" id="ARBA00022679"/>
    </source>
</evidence>
<keyword evidence="2" id="KW-0808">Transferase</keyword>
<keyword evidence="10" id="KW-1185">Reference proteome</keyword>
<name>A0ABD4T2W4_9CYAN</name>
<dbReference type="CDD" id="cd05403">
    <property type="entry name" value="NT_KNTase_like"/>
    <property type="match status" value="1"/>
</dbReference>
<evidence type="ECO:0000256" key="3">
    <source>
        <dbReference type="ARBA" id="ARBA00022695"/>
    </source>
</evidence>
<keyword evidence="5" id="KW-0547">Nucleotide-binding</keyword>
<evidence type="ECO:0000313" key="10">
    <source>
        <dbReference type="Proteomes" id="UP000031561"/>
    </source>
</evidence>
<dbReference type="Proteomes" id="UP000031561">
    <property type="component" value="Unassembled WGS sequence"/>
</dbReference>
<dbReference type="InterPro" id="IPR041633">
    <property type="entry name" value="Polbeta"/>
</dbReference>
<organism evidence="9 10">
    <name type="scientific">Lyngbya confervoides BDU141951</name>
    <dbReference type="NCBI Taxonomy" id="1574623"/>
    <lineage>
        <taxon>Bacteria</taxon>
        <taxon>Bacillati</taxon>
        <taxon>Cyanobacteriota</taxon>
        <taxon>Cyanophyceae</taxon>
        <taxon>Oscillatoriophycideae</taxon>
        <taxon>Oscillatoriales</taxon>
        <taxon>Microcoleaceae</taxon>
        <taxon>Lyngbya</taxon>
    </lineage>
</organism>
<sequence>MKTLALFGSTAHNQATATSDLDFLVEFRTATTLNQYMTLKFFLEDLFDTSVDLVT</sequence>
<keyword evidence="7" id="KW-0460">Magnesium</keyword>